<evidence type="ECO:0000313" key="2">
    <source>
        <dbReference type="Proteomes" id="UP000516404"/>
    </source>
</evidence>
<keyword evidence="2" id="KW-1185">Reference proteome</keyword>
<dbReference type="AlphaFoldDB" id="A0A7S6WWB5"/>
<evidence type="ECO:0000313" key="1">
    <source>
        <dbReference type="EMBL" id="QOW64713.1"/>
    </source>
</evidence>
<dbReference type="Proteomes" id="UP000516404">
    <property type="component" value="Plasmid p1"/>
</dbReference>
<protein>
    <submittedName>
        <fullName evidence="1">Uncharacterized protein</fullName>
    </submittedName>
</protein>
<geneLocation type="plasmid" evidence="1 2">
    <name>p1</name>
</geneLocation>
<reference evidence="1 2" key="1">
    <citation type="submission" date="2020-09" db="EMBL/GenBank/DDBJ databases">
        <title>Investigation of environmental microbes.</title>
        <authorList>
            <person name="Ou Y."/>
            <person name="Kang Q."/>
        </authorList>
    </citation>
    <scope>NUCLEOTIDE SEQUENCE [LARGE SCALE GENOMIC DNA]</scope>
    <source>
        <strain evidence="1 2">KJZ-14</strain>
        <plasmid evidence="1 2">p1</plasmid>
    </source>
</reference>
<organism evidence="1 2">
    <name type="scientific">Rothia terrae</name>
    <dbReference type="NCBI Taxonomy" id="396015"/>
    <lineage>
        <taxon>Bacteria</taxon>
        <taxon>Bacillati</taxon>
        <taxon>Actinomycetota</taxon>
        <taxon>Actinomycetes</taxon>
        <taxon>Micrococcales</taxon>
        <taxon>Micrococcaceae</taxon>
        <taxon>Rothia</taxon>
    </lineage>
</organism>
<name>A0A7S6WWB5_9MICC</name>
<keyword evidence="1" id="KW-0614">Plasmid</keyword>
<sequence>MYEAAVGKKIAEHEVKIEQLVQVEKDSEVEQAKVIARFKNEGVNNSEVASRLDLSTSVVCKLGKICVEKASEDEQKMTCVPEEMATGMNILV</sequence>
<proteinExistence type="predicted"/>
<dbReference type="RefSeq" id="WP_193836766.1">
    <property type="nucleotide sequence ID" value="NZ_CP062960.1"/>
</dbReference>
<dbReference type="GeneID" id="96624854"/>
<dbReference type="EMBL" id="CP062960">
    <property type="protein sequence ID" value="QOW64713.1"/>
    <property type="molecule type" value="Genomic_DNA"/>
</dbReference>
<gene>
    <name evidence="1" type="ORF">IDM49_11460</name>
</gene>
<accession>A0A7S6WWB5</accession>
<dbReference type="KEGG" id="rter:IDM49_11460"/>